<feature type="compositionally biased region" description="Basic residues" evidence="1">
    <location>
        <begin position="408"/>
        <end position="427"/>
    </location>
</feature>
<evidence type="ECO:0000313" key="3">
    <source>
        <dbReference type="EMBL" id="GHP11844.1"/>
    </source>
</evidence>
<dbReference type="AlphaFoldDB" id="A0A830HXM3"/>
<name>A0A830HXM3_9CHLO</name>
<proteinExistence type="predicted"/>
<reference evidence="3" key="1">
    <citation type="submission" date="2020-10" db="EMBL/GenBank/DDBJ databases">
        <title>Unveiling of a novel bifunctional photoreceptor, Dualchrome1, isolated from a cosmopolitan green alga.</title>
        <authorList>
            <person name="Suzuki S."/>
            <person name="Kawachi M."/>
        </authorList>
    </citation>
    <scope>NUCLEOTIDE SEQUENCE</scope>
    <source>
        <strain evidence="3">NIES 2893</strain>
    </source>
</reference>
<comment type="caution">
    <text evidence="3">The sequence shown here is derived from an EMBL/GenBank/DDBJ whole genome shotgun (WGS) entry which is preliminary data.</text>
</comment>
<sequence>MTPTRLVLALALIFSVLHTTFAAFCDIPDTVKDIAKPVSNVEQWRALTHGAHAAYEPGIDVVLVTYEVDGSPTSQELTCDAVDSAQRKVYETLTTVIDRLAPIARLWSVHATVPWSSIGKDEGEDSLLKLPEDKQAAWRMLDNVLAEAGIDELPAVVVIGEPDEYNPFTGRAPRLLEAVPLDKVGDANAACNFISAFVNPKLLKRPGMEGIANNKGVHNMPTSAPGEKGDASLSTVSIGEVLDEGLPYALLTFSNSRASLLAAKLLASRTRGFMHVAQYSHDDVAVRNVFGLPHLEDFMPPQAILVNVTEGGALVGVLHGNDTNTWERKVVVASTKGKEMSDAMVVVTELKANAIDSFMQQHNVDITYMSAQTTSDVDVDNDGDEGADADRDFFAVGEDDNEAAKSSTKTKKKTQKKLPKKKRRKGEKLKLKRTDGSQGTTQFEPGMAVMTARDVQLDILSTSTPAIIILASSKGGKVVDDEITLWAELIIELKGDIRFAWIDTDNEEDNDLMMERVDEAAMTAKHPVTPHVHVLMHATAIAPLLPLGCEIETTAVMAAFAQTINTFTGDLDLISNDAQMLEAIEKCEDEYSIIVATVTGRNKPPDAFRVILDSIAEEYALELKHINGASPTLLHRFQKDLDAGGVVAVLPSGKLEKYRGAYVKAHISRWARDLSVRRRERLY</sequence>
<feature type="signal peptide" evidence="2">
    <location>
        <begin position="1"/>
        <end position="22"/>
    </location>
</feature>
<protein>
    <submittedName>
        <fullName evidence="3">Uncharacterized protein</fullName>
    </submittedName>
</protein>
<evidence type="ECO:0000313" key="4">
    <source>
        <dbReference type="Proteomes" id="UP000660262"/>
    </source>
</evidence>
<dbReference type="Proteomes" id="UP000660262">
    <property type="component" value="Unassembled WGS sequence"/>
</dbReference>
<dbReference type="EMBL" id="BNJQ01000037">
    <property type="protein sequence ID" value="GHP11844.1"/>
    <property type="molecule type" value="Genomic_DNA"/>
</dbReference>
<evidence type="ECO:0000256" key="1">
    <source>
        <dbReference type="SAM" id="MobiDB-lite"/>
    </source>
</evidence>
<keyword evidence="2" id="KW-0732">Signal</keyword>
<feature type="region of interest" description="Disordered" evidence="1">
    <location>
        <begin position="395"/>
        <end position="442"/>
    </location>
</feature>
<evidence type="ECO:0000256" key="2">
    <source>
        <dbReference type="SAM" id="SignalP"/>
    </source>
</evidence>
<feature type="chain" id="PRO_5032802564" evidence="2">
    <location>
        <begin position="23"/>
        <end position="683"/>
    </location>
</feature>
<organism evidence="3 4">
    <name type="scientific">Pycnococcus provasolii</name>
    <dbReference type="NCBI Taxonomy" id="41880"/>
    <lineage>
        <taxon>Eukaryota</taxon>
        <taxon>Viridiplantae</taxon>
        <taxon>Chlorophyta</taxon>
        <taxon>Pseudoscourfieldiophyceae</taxon>
        <taxon>Pseudoscourfieldiales</taxon>
        <taxon>Pycnococcaceae</taxon>
        <taxon>Pycnococcus</taxon>
    </lineage>
</organism>
<gene>
    <name evidence="3" type="ORF">PPROV_001057100</name>
</gene>
<accession>A0A830HXM3</accession>
<keyword evidence="4" id="KW-1185">Reference proteome</keyword>